<proteinExistence type="predicted"/>
<evidence type="ECO:0008006" key="3">
    <source>
        <dbReference type="Google" id="ProtNLM"/>
    </source>
</evidence>
<reference evidence="1 2" key="1">
    <citation type="submission" date="2023-10" db="EMBL/GenBank/DDBJ databases">
        <title>A new tool for lettuce pathogen research.</title>
        <authorList>
            <person name="Horton K.N."/>
            <person name="Cseke L.J."/>
            <person name="Badiwe M."/>
            <person name="Tesfaye D."/>
            <person name="Klein A."/>
            <person name="Su J."/>
            <person name="Potnis N."/>
            <person name="Gassmann W."/>
        </authorList>
    </citation>
    <scope>NUCLEOTIDE SEQUENCE [LARGE SCALE GENOMIC DNA]</scope>
    <source>
        <strain evidence="1 2">JSKH1901</strain>
    </source>
</reference>
<comment type="caution">
    <text evidence="1">The sequence shown here is derived from an EMBL/GenBank/DDBJ whole genome shotgun (WGS) entry which is preliminary data.</text>
</comment>
<gene>
    <name evidence="1" type="ORF">R4K57_17840</name>
</gene>
<protein>
    <recommendedName>
        <fullName evidence="3">DUF4123 domain-containing protein</fullName>
    </recommendedName>
</protein>
<dbReference type="AlphaFoldDB" id="A0AAW8ZW51"/>
<accession>A0AAW8ZW51</accession>
<dbReference type="Proteomes" id="UP001187425">
    <property type="component" value="Unassembled WGS sequence"/>
</dbReference>
<name>A0AAW8ZW51_9XANT</name>
<evidence type="ECO:0000313" key="1">
    <source>
        <dbReference type="EMBL" id="MDV7250230.1"/>
    </source>
</evidence>
<evidence type="ECO:0000313" key="2">
    <source>
        <dbReference type="Proteomes" id="UP001187425"/>
    </source>
</evidence>
<organism evidence="1 2">
    <name type="scientific">Xanthomonas hortorum pv. vitians</name>
    <dbReference type="NCBI Taxonomy" id="83224"/>
    <lineage>
        <taxon>Bacteria</taxon>
        <taxon>Pseudomonadati</taxon>
        <taxon>Pseudomonadota</taxon>
        <taxon>Gammaproteobacteria</taxon>
        <taxon>Lysobacterales</taxon>
        <taxon>Lysobacteraceae</taxon>
        <taxon>Xanthomonas</taxon>
    </lineage>
</organism>
<sequence length="301" mass="34947">MNTPRWPRILLVLERWERRDVQRWPITENTFLEYDFAVVNPIQLDDAGWEDLPNLPIVPSRYQSQAQLFPRLIDLGQLDRHARMDLFERHVSLHSFAQVFYFCVLLKSAAPAVGVAGHLARQMQQYDTVRRMHDVVRVHDARVLQHLDWILSGEQWEALLGPIDRLAWPQECPIWTHREKTSLATTAPSHLTFSADQWRQILRLSELNQCLARLGRLIPDLEKSNSTAQKVDRLLVKALQTYGLRDRRDRALFVEQAFQFGEGIHEQQEVRRKLERACEGEASYVGLCAEMTTPLRPLAGA</sequence>
<dbReference type="EMBL" id="JAWMQI010000080">
    <property type="protein sequence ID" value="MDV7250230.1"/>
    <property type="molecule type" value="Genomic_DNA"/>
</dbReference>